<dbReference type="InterPro" id="IPR012910">
    <property type="entry name" value="Plug_dom"/>
</dbReference>
<evidence type="ECO:0000259" key="8">
    <source>
        <dbReference type="Pfam" id="PF07715"/>
    </source>
</evidence>
<dbReference type="GO" id="GO:0044718">
    <property type="term" value="P:siderophore transmembrane transport"/>
    <property type="evidence" value="ECO:0007669"/>
    <property type="project" value="TreeGrafter"/>
</dbReference>
<evidence type="ECO:0000256" key="1">
    <source>
        <dbReference type="ARBA" id="ARBA00004571"/>
    </source>
</evidence>
<dbReference type="InterPro" id="IPR039426">
    <property type="entry name" value="TonB-dep_rcpt-like"/>
</dbReference>
<dbReference type="Gene3D" id="2.60.40.1120">
    <property type="entry name" value="Carboxypeptidase-like, regulatory domain"/>
    <property type="match status" value="1"/>
</dbReference>
<dbReference type="Pfam" id="PF07715">
    <property type="entry name" value="Plug"/>
    <property type="match status" value="1"/>
</dbReference>
<dbReference type="InterPro" id="IPR037066">
    <property type="entry name" value="Plug_dom_sf"/>
</dbReference>
<dbReference type="GO" id="GO:0009279">
    <property type="term" value="C:cell outer membrane"/>
    <property type="evidence" value="ECO:0007669"/>
    <property type="project" value="UniProtKB-SubCell"/>
</dbReference>
<comment type="subcellular location">
    <subcellularLocation>
        <location evidence="1">Cell outer membrane</location>
        <topology evidence="1">Multi-pass membrane protein</topology>
    </subcellularLocation>
</comment>
<reference evidence="9" key="1">
    <citation type="journal article" date="2020" name="mSystems">
        <title>Genome- and Community-Level Interaction Insights into Carbon Utilization and Element Cycling Functions of Hydrothermarchaeota in Hydrothermal Sediment.</title>
        <authorList>
            <person name="Zhou Z."/>
            <person name="Liu Y."/>
            <person name="Xu W."/>
            <person name="Pan J."/>
            <person name="Luo Z.H."/>
            <person name="Li M."/>
        </authorList>
    </citation>
    <scope>NUCLEOTIDE SEQUENCE [LARGE SCALE GENOMIC DNA]</scope>
    <source>
        <strain evidence="9">SpSt-258</strain>
    </source>
</reference>
<keyword evidence="4" id="KW-0812">Transmembrane</keyword>
<evidence type="ECO:0000256" key="6">
    <source>
        <dbReference type="ARBA" id="ARBA00023136"/>
    </source>
</evidence>
<keyword evidence="6" id="KW-0472">Membrane</keyword>
<dbReference type="InterPro" id="IPR013784">
    <property type="entry name" value="Carb-bd-like_fold"/>
</dbReference>
<evidence type="ECO:0000256" key="5">
    <source>
        <dbReference type="ARBA" id="ARBA00022729"/>
    </source>
</evidence>
<dbReference type="PANTHER" id="PTHR30069">
    <property type="entry name" value="TONB-DEPENDENT OUTER MEMBRANE RECEPTOR"/>
    <property type="match status" value="1"/>
</dbReference>
<evidence type="ECO:0000256" key="2">
    <source>
        <dbReference type="ARBA" id="ARBA00022448"/>
    </source>
</evidence>
<protein>
    <submittedName>
        <fullName evidence="9">PEGA domain-containing protein</fullName>
    </submittedName>
</protein>
<dbReference type="Gene3D" id="2.170.130.10">
    <property type="entry name" value="TonB-dependent receptor, plug domain"/>
    <property type="match status" value="1"/>
</dbReference>
<proteinExistence type="predicted"/>
<dbReference type="SUPFAM" id="SSF49452">
    <property type="entry name" value="Starch-binding domain-like"/>
    <property type="match status" value="1"/>
</dbReference>
<evidence type="ECO:0000256" key="4">
    <source>
        <dbReference type="ARBA" id="ARBA00022692"/>
    </source>
</evidence>
<accession>A0A7V1EH19</accession>
<organism evidence="9">
    <name type="scientific">candidate division WOR-3 bacterium</name>
    <dbReference type="NCBI Taxonomy" id="2052148"/>
    <lineage>
        <taxon>Bacteria</taxon>
        <taxon>Bacteria division WOR-3</taxon>
    </lineage>
</organism>
<dbReference type="Pfam" id="PF13715">
    <property type="entry name" value="CarbopepD_reg_2"/>
    <property type="match status" value="1"/>
</dbReference>
<dbReference type="EMBL" id="DSKY01000003">
    <property type="protein sequence ID" value="HDY58111.1"/>
    <property type="molecule type" value="Genomic_DNA"/>
</dbReference>
<name>A0A7V1EH19_UNCW3</name>
<comment type="caution">
    <text evidence="9">The sequence shown here is derived from an EMBL/GenBank/DDBJ whole genome shotgun (WGS) entry which is preliminary data.</text>
</comment>
<evidence type="ECO:0000256" key="7">
    <source>
        <dbReference type="ARBA" id="ARBA00023237"/>
    </source>
</evidence>
<dbReference type="InterPro" id="IPR036942">
    <property type="entry name" value="Beta-barrel_TonB_sf"/>
</dbReference>
<dbReference type="Gene3D" id="2.40.170.20">
    <property type="entry name" value="TonB-dependent receptor, beta-barrel domain"/>
    <property type="match status" value="1"/>
</dbReference>
<dbReference type="SUPFAM" id="SSF56935">
    <property type="entry name" value="Porins"/>
    <property type="match status" value="1"/>
</dbReference>
<dbReference type="GO" id="GO:0015344">
    <property type="term" value="F:siderophore uptake transmembrane transporter activity"/>
    <property type="evidence" value="ECO:0007669"/>
    <property type="project" value="TreeGrafter"/>
</dbReference>
<keyword evidence="3" id="KW-1134">Transmembrane beta strand</keyword>
<sequence length="772" mass="89093">MLVSRTIFVLFFATISIYPAEFGTVRGFVSDAGDGEKLAYADVVLKNTPIGTSTNEKGYYYITQIPEGNYTIVFSYLGYETVEKEIEIKAGQVFTLNIELRQSAIEMPGVVVSAERQRFEKSIEVSHITFTQREIKSVPSFFESDLIKTLQLMPGVTGMHDLSSKLYVRGGSPDENLVLLDGIIIYNPATHLFGLFSTFQPDAVKEAELYAGGFPAKYGDRLSAVLDVTTKEGNSKKYEGNASIGLITSRLLVEGPIPKGSILFSGRRTYFDALVWGYSHIFNKDVELPYYFYDGVAKVNYNHSNDNRFTLTGFGGADVISFSEGEPPSDKVDLVWGNRGISGRWRRIFTPKLYGEVLGVCSNFFTDLSYIDYYDSTANLRLYEKIHSLTGKSDFTYIHNEKHTFDFGFQEENLGVKQHWEVEEGAFGPPEQKSNLIAIYVQDRWQLIKPIIYVQPGIRLIYYNQGNRFLYNPRFGLKYRFQENSALNISAGKYNQFLITINSQESYFSIFDFWRPVDSIHHPPVGYHFICGIEKWLGEGMNFNIEGYYKKYYNLLIPYEEDMFFSVPTENLSTGNGYATGFDVFIKKSFKDYFGWISYTFGYTRRKVGDISYFPRYDRRHNLNVIFGLIIPRSIPLIKNGKLDLRWYFGTGLPYYAENIARYRKFEYSENDSLNEYPPNSWQYIKGNRDAFRLPLSHRLDLHYEKEMKIFGLNGGWYLDVINVYARKNVLFYHYEYFNYNTGEEYDPPRKVGYSIPPIAIPIPSFGFNLRF</sequence>
<keyword evidence="7" id="KW-0998">Cell outer membrane</keyword>
<dbReference type="AlphaFoldDB" id="A0A7V1EH19"/>
<evidence type="ECO:0000313" key="9">
    <source>
        <dbReference type="EMBL" id="HDY58111.1"/>
    </source>
</evidence>
<dbReference type="PANTHER" id="PTHR30069:SF29">
    <property type="entry name" value="HEMOGLOBIN AND HEMOGLOBIN-HAPTOGLOBIN-BINDING PROTEIN 1-RELATED"/>
    <property type="match status" value="1"/>
</dbReference>
<dbReference type="GO" id="GO:0030246">
    <property type="term" value="F:carbohydrate binding"/>
    <property type="evidence" value="ECO:0007669"/>
    <property type="project" value="InterPro"/>
</dbReference>
<keyword evidence="2" id="KW-0813">Transport</keyword>
<evidence type="ECO:0000256" key="3">
    <source>
        <dbReference type="ARBA" id="ARBA00022452"/>
    </source>
</evidence>
<gene>
    <name evidence="9" type="ORF">ENP86_00930</name>
</gene>
<keyword evidence="5" id="KW-0732">Signal</keyword>
<feature type="domain" description="TonB-dependent receptor plug" evidence="8">
    <location>
        <begin position="143"/>
        <end position="221"/>
    </location>
</feature>